<protein>
    <recommendedName>
        <fullName evidence="3">Glycosyltransferase 2-like domain-containing protein</fullName>
    </recommendedName>
</protein>
<keyword evidence="2" id="KW-1185">Reference proteome</keyword>
<keyword evidence="1" id="KW-0614">Plasmid</keyword>
<dbReference type="Proteomes" id="UP000258927">
    <property type="component" value="Plasmid pHL2708Y3"/>
</dbReference>
<dbReference type="AlphaFoldDB" id="A0A2R4MJF8"/>
<dbReference type="CDD" id="cd00761">
    <property type="entry name" value="Glyco_tranf_GTA_type"/>
    <property type="match status" value="1"/>
</dbReference>
<evidence type="ECO:0008006" key="3">
    <source>
        <dbReference type="Google" id="ProtNLM"/>
    </source>
</evidence>
<evidence type="ECO:0000313" key="2">
    <source>
        <dbReference type="Proteomes" id="UP000258927"/>
    </source>
</evidence>
<dbReference type="EMBL" id="CP021332">
    <property type="protein sequence ID" value="AVX06121.1"/>
    <property type="molecule type" value="Genomic_DNA"/>
</dbReference>
<dbReference type="RefSeq" id="WP_117397079.1">
    <property type="nucleotide sequence ID" value="NZ_CP021332.1"/>
</dbReference>
<dbReference type="Gene3D" id="3.90.550.10">
    <property type="entry name" value="Spore Coat Polysaccharide Biosynthesis Protein SpsA, Chain A"/>
    <property type="match status" value="1"/>
</dbReference>
<gene>
    <name evidence="1" type="ORF">MXMO3_03618</name>
</gene>
<reference evidence="1 2" key="1">
    <citation type="submission" date="2017-05" db="EMBL/GenBank/DDBJ databases">
        <title>Genome Analysis of Maritalea myrionectae HL2708#5.</title>
        <authorList>
            <consortium name="Cotde Inc.-PKNU"/>
            <person name="Jang D."/>
            <person name="Oh H.-M."/>
        </authorList>
    </citation>
    <scope>NUCLEOTIDE SEQUENCE [LARGE SCALE GENOMIC DNA]</scope>
    <source>
        <strain evidence="1 2">HL2708#5</strain>
        <plasmid evidence="2">phl2708y3</plasmid>
    </source>
</reference>
<accession>A0A2R4MJF8</accession>
<name>A0A2R4MJF8_9HYPH</name>
<evidence type="ECO:0000313" key="1">
    <source>
        <dbReference type="EMBL" id="AVX06121.1"/>
    </source>
</evidence>
<organism evidence="1 2">
    <name type="scientific">Maritalea myrionectae</name>
    <dbReference type="NCBI Taxonomy" id="454601"/>
    <lineage>
        <taxon>Bacteria</taxon>
        <taxon>Pseudomonadati</taxon>
        <taxon>Pseudomonadota</taxon>
        <taxon>Alphaproteobacteria</taxon>
        <taxon>Hyphomicrobiales</taxon>
        <taxon>Devosiaceae</taxon>
        <taxon>Maritalea</taxon>
    </lineage>
</organism>
<dbReference type="InterPro" id="IPR029044">
    <property type="entry name" value="Nucleotide-diphossugar_trans"/>
</dbReference>
<geneLocation type="plasmid" evidence="2">
    <name>phl2708y3</name>
</geneLocation>
<sequence>MLTIAISTLTSDLDKVFIPPRRPQVRWLILLQTDLAVESPLELSRPDVKIVKLDTLGVAKSRNEAITRAPTEFLLFADSGQEYCVDQALKLAAIMRSKPNLNIAVGQLYDFDNTPRKAYPKKQKRLNRFNCAKIGTPEIMLRTNLIKNKHIRFDPKFGAGSPTPIGDEYVFLADAINAGLRVEYFPFVLGRHCQHSSGMGELDGTALRHRNSVFTRVFGHFAFFARLGFALKHHRRFLNKMDLWRFVSYPKALRDGQTARKDKFTGTQ</sequence>
<dbReference type="SUPFAM" id="SSF53448">
    <property type="entry name" value="Nucleotide-diphospho-sugar transferases"/>
    <property type="match status" value="1"/>
</dbReference>
<dbReference type="KEGG" id="mmyr:MXMO3_03618"/>
<proteinExistence type="predicted"/>